<comment type="caution">
    <text evidence="2">The sequence shown here is derived from an EMBL/GenBank/DDBJ whole genome shotgun (WGS) entry which is preliminary data.</text>
</comment>
<proteinExistence type="predicted"/>
<dbReference type="AlphaFoldDB" id="A0A117NL70"/>
<name>A0A117NL70_PENFR</name>
<protein>
    <submittedName>
        <fullName evidence="2">Uncharacterized protein</fullName>
    </submittedName>
</protein>
<feature type="compositionally biased region" description="Basic residues" evidence="1">
    <location>
        <begin position="74"/>
        <end position="91"/>
    </location>
</feature>
<organism evidence="2 3">
    <name type="scientific">Penicillium freii</name>
    <dbReference type="NCBI Taxonomy" id="48697"/>
    <lineage>
        <taxon>Eukaryota</taxon>
        <taxon>Fungi</taxon>
        <taxon>Dikarya</taxon>
        <taxon>Ascomycota</taxon>
        <taxon>Pezizomycotina</taxon>
        <taxon>Eurotiomycetes</taxon>
        <taxon>Eurotiomycetidae</taxon>
        <taxon>Eurotiales</taxon>
        <taxon>Aspergillaceae</taxon>
        <taxon>Penicillium</taxon>
    </lineage>
</organism>
<dbReference type="EMBL" id="LLXE01000391">
    <property type="protein sequence ID" value="KUM57183.1"/>
    <property type="molecule type" value="Genomic_DNA"/>
</dbReference>
<keyword evidence="3" id="KW-1185">Reference proteome</keyword>
<reference evidence="2 3" key="1">
    <citation type="submission" date="2015-10" db="EMBL/GenBank/DDBJ databases">
        <title>Genome sequencing of Penicillium freii.</title>
        <authorList>
            <person name="Nguyen H.D."/>
            <person name="Visagie C.M."/>
            <person name="Seifert K.A."/>
        </authorList>
    </citation>
    <scope>NUCLEOTIDE SEQUENCE [LARGE SCALE GENOMIC DNA]</scope>
    <source>
        <strain evidence="2 3">DAOM 242723</strain>
    </source>
</reference>
<evidence type="ECO:0000256" key="1">
    <source>
        <dbReference type="SAM" id="MobiDB-lite"/>
    </source>
</evidence>
<evidence type="ECO:0000313" key="2">
    <source>
        <dbReference type="EMBL" id="KUM57183.1"/>
    </source>
</evidence>
<sequence length="91" mass="10598">MLIESGVRRIWTLQSESPASTKTDDPGLNPCHLTEGVHNCWKGRQYTIQSMNYRIYSSIGRSIDLTPAIEKKQQQKKKKKKKKKKEKHTKK</sequence>
<feature type="region of interest" description="Disordered" evidence="1">
    <location>
        <begin position="66"/>
        <end position="91"/>
    </location>
</feature>
<gene>
    <name evidence="2" type="ORF">ACN42_g10008</name>
</gene>
<evidence type="ECO:0000313" key="3">
    <source>
        <dbReference type="Proteomes" id="UP000055045"/>
    </source>
</evidence>
<dbReference type="Proteomes" id="UP000055045">
    <property type="component" value="Unassembled WGS sequence"/>
</dbReference>
<accession>A0A117NL70</accession>